<comment type="caution">
    <text evidence="11">The sequence shown here is derived from an EMBL/GenBank/DDBJ whole genome shotgun (WGS) entry which is preliminary data.</text>
</comment>
<feature type="domain" description="ABC3 transporter permease C-terminal" evidence="9">
    <location>
        <begin position="313"/>
        <end position="445"/>
    </location>
</feature>
<evidence type="ECO:0000256" key="5">
    <source>
        <dbReference type="ARBA" id="ARBA00023136"/>
    </source>
</evidence>
<dbReference type="GO" id="GO:0005886">
    <property type="term" value="C:plasma membrane"/>
    <property type="evidence" value="ECO:0007669"/>
    <property type="project" value="UniProtKB-SubCell"/>
</dbReference>
<keyword evidence="2" id="KW-1003">Cell membrane</keyword>
<sequence length="472" mass="47500">MFLLLYLRRELRRRLRQTVVIALGLAVGIGLVVTITAATAGVRNAQAAVLHALYGIGTDITITMEPPPPPKPGSPQASDFGLTPGAKDQQLDLLGLPPGLGLLDEASVASVARLRGVTAAAGGLSLVDQKLTVPSAASLGPGGKPPASAFPTTSTVDGVDLTHPHLGPFASAQVGSGRSLTATDAGSNVAAVDSSYAATKGLTVGSTIIIGYTKFSVVGIVRQPRGGGSSDIYIPLARAQALAKFKGLANLNDKVDTIYVAAANASTIDAVQKEIATLLPSATVTSSASLANAVTGSLAGAASLANQLGRWLAIVALIAAFAVASLLTVAAVARRVREFGTLKALGWRSSRVVAQVMSESIVTGILGAVAGVAMAFGGVSVINTLAPTLSATVAQNPGSAPPQNVSLNDSGMHRQVAQGATHTVAVHMTAPVTVTAIVLAIILAIAGGLIAGSFGGWRAARLRPVEALGRVE</sequence>
<dbReference type="RefSeq" id="WP_203922993.1">
    <property type="nucleotide sequence ID" value="NZ_BONZ01000082.1"/>
</dbReference>
<keyword evidence="4 8" id="KW-1133">Transmembrane helix</keyword>
<dbReference type="InterPro" id="IPR025857">
    <property type="entry name" value="MacB_PCD"/>
</dbReference>
<evidence type="ECO:0000256" key="6">
    <source>
        <dbReference type="ARBA" id="ARBA00038076"/>
    </source>
</evidence>
<evidence type="ECO:0000256" key="1">
    <source>
        <dbReference type="ARBA" id="ARBA00004651"/>
    </source>
</evidence>
<evidence type="ECO:0000313" key="12">
    <source>
        <dbReference type="Proteomes" id="UP000642748"/>
    </source>
</evidence>
<evidence type="ECO:0000256" key="7">
    <source>
        <dbReference type="SAM" id="MobiDB-lite"/>
    </source>
</evidence>
<feature type="region of interest" description="Disordered" evidence="7">
    <location>
        <begin position="62"/>
        <end position="82"/>
    </location>
</feature>
<dbReference type="EMBL" id="BONZ01000082">
    <property type="protein sequence ID" value="GIH19534.1"/>
    <property type="molecule type" value="Genomic_DNA"/>
</dbReference>
<evidence type="ECO:0000256" key="4">
    <source>
        <dbReference type="ARBA" id="ARBA00022989"/>
    </source>
</evidence>
<gene>
    <name evidence="11" type="ORF">Raf01_77060</name>
</gene>
<keyword evidence="3 8" id="KW-0812">Transmembrane</keyword>
<feature type="transmembrane region" description="Helical" evidence="8">
    <location>
        <begin position="311"/>
        <end position="333"/>
    </location>
</feature>
<feature type="transmembrane region" description="Helical" evidence="8">
    <location>
        <begin position="20"/>
        <end position="42"/>
    </location>
</feature>
<feature type="domain" description="MacB-like periplasmic core" evidence="10">
    <location>
        <begin position="18"/>
        <end position="277"/>
    </location>
</feature>
<dbReference type="PANTHER" id="PTHR30572">
    <property type="entry name" value="MEMBRANE COMPONENT OF TRANSPORTER-RELATED"/>
    <property type="match status" value="1"/>
</dbReference>
<dbReference type="Pfam" id="PF02687">
    <property type="entry name" value="FtsX"/>
    <property type="match status" value="1"/>
</dbReference>
<comment type="subcellular location">
    <subcellularLocation>
        <location evidence="1">Cell membrane</location>
        <topology evidence="1">Multi-pass membrane protein</topology>
    </subcellularLocation>
</comment>
<reference evidence="11" key="1">
    <citation type="submission" date="2021-01" db="EMBL/GenBank/DDBJ databases">
        <title>Whole genome shotgun sequence of Rugosimonospora africana NBRC 104875.</title>
        <authorList>
            <person name="Komaki H."/>
            <person name="Tamura T."/>
        </authorList>
    </citation>
    <scope>NUCLEOTIDE SEQUENCE</scope>
    <source>
        <strain evidence="11">NBRC 104875</strain>
    </source>
</reference>
<accession>A0A8J3QYF0</accession>
<feature type="region of interest" description="Disordered" evidence="7">
    <location>
        <begin position="137"/>
        <end position="156"/>
    </location>
</feature>
<evidence type="ECO:0000256" key="8">
    <source>
        <dbReference type="SAM" id="Phobius"/>
    </source>
</evidence>
<proteinExistence type="inferred from homology"/>
<feature type="transmembrane region" description="Helical" evidence="8">
    <location>
        <begin position="432"/>
        <end position="454"/>
    </location>
</feature>
<name>A0A8J3QYF0_9ACTN</name>
<organism evidence="11 12">
    <name type="scientific">Rugosimonospora africana</name>
    <dbReference type="NCBI Taxonomy" id="556532"/>
    <lineage>
        <taxon>Bacteria</taxon>
        <taxon>Bacillati</taxon>
        <taxon>Actinomycetota</taxon>
        <taxon>Actinomycetes</taxon>
        <taxon>Micromonosporales</taxon>
        <taxon>Micromonosporaceae</taxon>
        <taxon>Rugosimonospora</taxon>
    </lineage>
</organism>
<protein>
    <submittedName>
        <fullName evidence="11">Membrane protein</fullName>
    </submittedName>
</protein>
<dbReference type="InterPro" id="IPR003838">
    <property type="entry name" value="ABC3_permease_C"/>
</dbReference>
<feature type="transmembrane region" description="Helical" evidence="8">
    <location>
        <begin position="361"/>
        <end position="382"/>
    </location>
</feature>
<dbReference type="AlphaFoldDB" id="A0A8J3QYF0"/>
<dbReference type="InterPro" id="IPR050250">
    <property type="entry name" value="Macrolide_Exporter_MacB"/>
</dbReference>
<dbReference type="PANTHER" id="PTHR30572:SF4">
    <property type="entry name" value="ABC TRANSPORTER PERMEASE YTRF"/>
    <property type="match status" value="1"/>
</dbReference>
<evidence type="ECO:0000256" key="3">
    <source>
        <dbReference type="ARBA" id="ARBA00022692"/>
    </source>
</evidence>
<dbReference type="GO" id="GO:0022857">
    <property type="term" value="F:transmembrane transporter activity"/>
    <property type="evidence" value="ECO:0007669"/>
    <property type="project" value="TreeGrafter"/>
</dbReference>
<evidence type="ECO:0000259" key="10">
    <source>
        <dbReference type="Pfam" id="PF12704"/>
    </source>
</evidence>
<evidence type="ECO:0000259" key="9">
    <source>
        <dbReference type="Pfam" id="PF02687"/>
    </source>
</evidence>
<comment type="similarity">
    <text evidence="6">Belongs to the ABC-4 integral membrane protein family.</text>
</comment>
<evidence type="ECO:0000313" key="11">
    <source>
        <dbReference type="EMBL" id="GIH19534.1"/>
    </source>
</evidence>
<keyword evidence="5 8" id="KW-0472">Membrane</keyword>
<dbReference type="Proteomes" id="UP000642748">
    <property type="component" value="Unassembled WGS sequence"/>
</dbReference>
<dbReference type="Pfam" id="PF12704">
    <property type="entry name" value="MacB_PCD"/>
    <property type="match status" value="1"/>
</dbReference>
<evidence type="ECO:0000256" key="2">
    <source>
        <dbReference type="ARBA" id="ARBA00022475"/>
    </source>
</evidence>
<keyword evidence="12" id="KW-1185">Reference proteome</keyword>